<sequence length="1080" mass="120373">MNKKVSAKGFSMRADAPPPRNFIISEFAPSSLEWRGGGSLFRGEIDFLTAGRMRGWALRVDRPRDPVHLELSVAGIPFGEIQTGLFRPDLESDLPGNVAGFDVALTQWGLEQPLAALEKLRNMDEAALSAPGDLSVVFAGRQSRIETLALGLTNRSLRDQLAAALAASFEHPLAPAPAPFHAPAQPALNLVNSAGPGLDSPFSGARYRVGLDYFADGVLKGWAADLIRPQASLKIALVADGAELDRALTSQPRPDLFELLPKNVAGFSFDLRAWPNERLQQLERRIAETPGRPSANACRLILALGDGPATIGLGQFGVSDGDLAGQIAKILGGRRAEAAKLAASQASQAARAAMPAPASAAAPQDRNQMVWLARMLSDERRQILDALGQGTGDGQTLRAGARQADLSMRRWRACSMIEEIRGLAILSDRVKSHALAIADLFDPDFYKAFYGERVSEIDNPLLHYVLIGWRAGLRPHPLLDGIFYRRQMGGAQGDPLLHYVLDGAAAGLDPYPLFDTDFYRATYMSEAEEATNPLLHYLTIGGPARFDPSPVFDTEAFLASAPDADAILCPLEAFVTNRKRHDLAMVPAFDPRLYRYQIETERGEKLFDPPVAHYLGHGCLDETLLPNLFFDPAFYRTRNEIDLHEPALMHYLREGDAAGLVCHPFFSAKIYNEERGEALDATTAIEHAMQSPQTMLRSDRRMKTPLDPRLLAFFDELLDCRDDFDLEFYRRVNPDLAELEDEPLIAHWRHHGAPEGRFGSPLSLLKRTGMRIRDIPLGFFAEEYVALNPDLAHLSGDFLAAFCHFLVCGRSERDRMYGRWQFFFDDIRIDLPTTAAPLRIAPPQERINVCVLIHAFYPDIWQELAAFAQNFRNRSFDIFINLVDLSWTPELHEEIHSLCPGAFLQLSNDAGRDIGGFTRLLDNVDIDRYDLFAFMHTKKSPHIAIERADHWRRTLLRAFAGSPEVADECVDLMLDDPSVGMIGAKEWRSSDMGKNIDEYERLLDLLEITGANRELDYLSGFMFLIRGDIVKRLHSILKHQEWEFGGDKGVDFHIDGQIAHGVERAVPALVRHMGYKVLYR</sequence>
<dbReference type="InterPro" id="IPR007739">
    <property type="entry name" value="RgpF"/>
</dbReference>
<reference evidence="1" key="1">
    <citation type="journal article" date="2022" name="ISME J.">
        <title>Identification of active gaseous-alkane degraders at natural gas seeps.</title>
        <authorList>
            <person name="Farhan Ul Haque M."/>
            <person name="Hernandez M."/>
            <person name="Crombie A.T."/>
            <person name="Murrell J.C."/>
        </authorList>
    </citation>
    <scope>NUCLEOTIDE SEQUENCE</scope>
    <source>
        <strain evidence="1">PC2</strain>
    </source>
</reference>
<evidence type="ECO:0000313" key="1">
    <source>
        <dbReference type="EMBL" id="MCI4683111.1"/>
    </source>
</evidence>
<dbReference type="Proteomes" id="UP001139104">
    <property type="component" value="Unassembled WGS sequence"/>
</dbReference>
<dbReference type="EMBL" id="JAIVFP010000001">
    <property type="protein sequence ID" value="MCI4683111.1"/>
    <property type="molecule type" value="Genomic_DNA"/>
</dbReference>
<comment type="caution">
    <text evidence="1">The sequence shown here is derived from an EMBL/GenBank/DDBJ whole genome shotgun (WGS) entry which is preliminary data.</text>
</comment>
<name>A0ABS9Z665_9HYPH</name>
<dbReference type="RefSeq" id="WP_243067080.1">
    <property type="nucleotide sequence ID" value="NZ_JAIVFK010000043.1"/>
</dbReference>
<accession>A0ABS9Z665</accession>
<organism evidence="1 2">
    <name type="scientific">Candidatus Rhodoblastus alkanivorans</name>
    <dbReference type="NCBI Taxonomy" id="2954117"/>
    <lineage>
        <taxon>Bacteria</taxon>
        <taxon>Pseudomonadati</taxon>
        <taxon>Pseudomonadota</taxon>
        <taxon>Alphaproteobacteria</taxon>
        <taxon>Hyphomicrobiales</taxon>
        <taxon>Rhodoblastaceae</taxon>
        <taxon>Rhodoblastus</taxon>
    </lineage>
</organism>
<protein>
    <recommendedName>
        <fullName evidence="3">Rhamnan synthesis protein F</fullName>
    </recommendedName>
</protein>
<evidence type="ECO:0000313" key="2">
    <source>
        <dbReference type="Proteomes" id="UP001139104"/>
    </source>
</evidence>
<evidence type="ECO:0008006" key="3">
    <source>
        <dbReference type="Google" id="ProtNLM"/>
    </source>
</evidence>
<dbReference type="Pfam" id="PF05045">
    <property type="entry name" value="RgpF"/>
    <property type="match status" value="1"/>
</dbReference>
<proteinExistence type="predicted"/>
<gene>
    <name evidence="1" type="ORF">K2U94_10085</name>
</gene>
<keyword evidence="2" id="KW-1185">Reference proteome</keyword>